<dbReference type="PANTHER" id="PTHR46586">
    <property type="entry name" value="ANKYRIN REPEAT-CONTAINING PROTEIN"/>
    <property type="match status" value="1"/>
</dbReference>
<name>W2PIB5_PHYN3</name>
<dbReference type="VEuPathDB" id="FungiDB:PPTG_18362"/>
<gene>
    <name evidence="1" type="ORF">PPTG_18362</name>
</gene>
<sequence>MGLLLLDIGGSAMAARALRTRWLWENRPEGCTTAAEDAAAHGRLDVVRYLDSCGTNCTDAAMDTATSSGHLQVTE</sequence>
<dbReference type="RefSeq" id="XP_008914706.1">
    <property type="nucleotide sequence ID" value="XM_008916458.1"/>
</dbReference>
<dbReference type="EMBL" id="KI669644">
    <property type="protein sequence ID" value="ETM99973.1"/>
    <property type="molecule type" value="Genomic_DNA"/>
</dbReference>
<organism evidence="1 2">
    <name type="scientific">Phytophthora nicotianae (strain INRA-310)</name>
    <name type="common">Phytophthora parasitica</name>
    <dbReference type="NCBI Taxonomy" id="761204"/>
    <lineage>
        <taxon>Eukaryota</taxon>
        <taxon>Sar</taxon>
        <taxon>Stramenopiles</taxon>
        <taxon>Oomycota</taxon>
        <taxon>Peronosporomycetes</taxon>
        <taxon>Peronosporales</taxon>
        <taxon>Peronosporaceae</taxon>
        <taxon>Phytophthora</taxon>
    </lineage>
</organism>
<proteinExistence type="predicted"/>
<evidence type="ECO:0000313" key="1">
    <source>
        <dbReference type="EMBL" id="ETM99973.1"/>
    </source>
</evidence>
<reference evidence="1 2" key="2">
    <citation type="submission" date="2013-11" db="EMBL/GenBank/DDBJ databases">
        <title>The Genome Sequence of Phytophthora parasitica INRA-310.</title>
        <authorList>
            <consortium name="The Broad Institute Genomics Platform"/>
            <person name="Russ C."/>
            <person name="Tyler B."/>
            <person name="Panabieres F."/>
            <person name="Shan W."/>
            <person name="Tripathy S."/>
            <person name="Grunwald N."/>
            <person name="Machado M."/>
            <person name="Johnson C.S."/>
            <person name="Arredondo F."/>
            <person name="Hong C."/>
            <person name="Coffey M."/>
            <person name="Young S.K."/>
            <person name="Zeng Q."/>
            <person name="Gargeya S."/>
            <person name="Fitzgerald M."/>
            <person name="Abouelleil A."/>
            <person name="Alvarado L."/>
            <person name="Chapman S.B."/>
            <person name="Gainer-Dewar J."/>
            <person name="Goldberg J."/>
            <person name="Griggs A."/>
            <person name="Gujja S."/>
            <person name="Hansen M."/>
            <person name="Howarth C."/>
            <person name="Imamovic A."/>
            <person name="Ireland A."/>
            <person name="Larimer J."/>
            <person name="McCowan C."/>
            <person name="Murphy C."/>
            <person name="Pearson M."/>
            <person name="Poon T.W."/>
            <person name="Priest M."/>
            <person name="Roberts A."/>
            <person name="Saif S."/>
            <person name="Shea T."/>
            <person name="Sykes S."/>
            <person name="Wortman J."/>
            <person name="Nusbaum C."/>
            <person name="Birren B."/>
        </authorList>
    </citation>
    <scope>NUCLEOTIDE SEQUENCE [LARGE SCALE GENOMIC DNA]</scope>
    <source>
        <strain evidence="1 2">INRA-310</strain>
    </source>
</reference>
<dbReference type="InterPro" id="IPR052050">
    <property type="entry name" value="SecEffector_AnkRepeat"/>
</dbReference>
<accession>W2PIB5</accession>
<dbReference type="GeneID" id="20187243"/>
<dbReference type="Proteomes" id="UP000018817">
    <property type="component" value="Unassembled WGS sequence"/>
</dbReference>
<dbReference type="AlphaFoldDB" id="W2PIB5"/>
<dbReference type="PANTHER" id="PTHR46586:SF3">
    <property type="entry name" value="ANKYRIN REPEAT-CONTAINING PROTEIN"/>
    <property type="match status" value="1"/>
</dbReference>
<reference evidence="2" key="1">
    <citation type="submission" date="2011-12" db="EMBL/GenBank/DDBJ databases">
        <authorList>
            <consortium name="The Broad Institute Genome Sequencing Platform"/>
            <person name="Russ C."/>
            <person name="Tyler B."/>
            <person name="Panabieres F."/>
            <person name="Shan W."/>
            <person name="Tripathy S."/>
            <person name="Grunwald N."/>
            <person name="Machado M."/>
            <person name="Young S.K."/>
            <person name="Zeng Q."/>
            <person name="Gargeya S."/>
            <person name="Fitzgerald M."/>
            <person name="Haas B."/>
            <person name="Abouelleil A."/>
            <person name="Alvarado L."/>
            <person name="Arachchi H.M."/>
            <person name="Berlin A."/>
            <person name="Chapman S.B."/>
            <person name="Gearin G."/>
            <person name="Goldberg J."/>
            <person name="Griggs A."/>
            <person name="Gujja S."/>
            <person name="Hansen M."/>
            <person name="Heiman D."/>
            <person name="Howarth C."/>
            <person name="Larimer J."/>
            <person name="Lui A."/>
            <person name="MacDonald P.J.P."/>
            <person name="McCowen C."/>
            <person name="Montmayeur A."/>
            <person name="Murphy C."/>
            <person name="Neiman D."/>
            <person name="Pearson M."/>
            <person name="Priest M."/>
            <person name="Roberts A."/>
            <person name="Saif S."/>
            <person name="Shea T."/>
            <person name="Sisk P."/>
            <person name="Stolte C."/>
            <person name="Sykes S."/>
            <person name="Wortman J."/>
            <person name="Nusbaum C."/>
            <person name="Birren B."/>
        </authorList>
    </citation>
    <scope>NUCLEOTIDE SEQUENCE [LARGE SCALE GENOMIC DNA]</scope>
    <source>
        <strain evidence="2">INRA-310</strain>
    </source>
</reference>
<protein>
    <submittedName>
        <fullName evidence="1">Uncharacterized protein</fullName>
    </submittedName>
</protein>
<evidence type="ECO:0000313" key="2">
    <source>
        <dbReference type="Proteomes" id="UP000018817"/>
    </source>
</evidence>